<feature type="compositionally biased region" description="Low complexity" evidence="1">
    <location>
        <begin position="394"/>
        <end position="403"/>
    </location>
</feature>
<dbReference type="AlphaFoldDB" id="A0A427YGT6"/>
<evidence type="ECO:0000313" key="3">
    <source>
        <dbReference type="Proteomes" id="UP000279259"/>
    </source>
</evidence>
<accession>A0A427YGT6</accession>
<feature type="compositionally biased region" description="Acidic residues" evidence="1">
    <location>
        <begin position="483"/>
        <end position="492"/>
    </location>
</feature>
<name>A0A427YGT6_9TREE</name>
<feature type="compositionally biased region" description="Pro residues" evidence="1">
    <location>
        <begin position="237"/>
        <end position="247"/>
    </location>
</feature>
<feature type="compositionally biased region" description="Acidic residues" evidence="1">
    <location>
        <begin position="144"/>
        <end position="159"/>
    </location>
</feature>
<dbReference type="Proteomes" id="UP000279259">
    <property type="component" value="Unassembled WGS sequence"/>
</dbReference>
<feature type="compositionally biased region" description="Polar residues" evidence="1">
    <location>
        <begin position="14"/>
        <end position="27"/>
    </location>
</feature>
<comment type="caution">
    <text evidence="2">The sequence shown here is derived from an EMBL/GenBank/DDBJ whole genome shotgun (WGS) entry which is preliminary data.</text>
</comment>
<feature type="compositionally biased region" description="Basic and acidic residues" evidence="1">
    <location>
        <begin position="166"/>
        <end position="176"/>
    </location>
</feature>
<evidence type="ECO:0000313" key="2">
    <source>
        <dbReference type="EMBL" id="RSH90298.1"/>
    </source>
</evidence>
<dbReference type="EMBL" id="RSCD01000011">
    <property type="protein sequence ID" value="RSH90298.1"/>
    <property type="molecule type" value="Genomic_DNA"/>
</dbReference>
<dbReference type="OrthoDB" id="5576441at2759"/>
<sequence>MSPDSQPAFHLAGPSTSTIPLSATGRDSSSSPEIVEPPPKVSRTSRAGSSHARSASRSKSPTRGSVPSNSRPKARAAAGDQPSRARTKTRVDARVGVASRSSRDEGDEVKPGDGRSIVGKGKDKGKMKMSAADLEAATFVQDPQDTDDDNNDDNDDGDEPVFLHETIAKRLADKYTYRSSSSSSIGSSSLVDLSAPTSRARAKPKRSTPATATAMATMRTKATASSTPRASLSLAQPPSPPREPVPVPDWLGKTAVLLQLKCCVICRKQWKKSDSGAARWRHISTCITPPYRPPNDSPDLQQLINDALLVSSGPRTPTSLLDLHVNAFGERVDNRPDLVTVDRTTKPIKSSGSTTAGLRRITSVKPVEDRGEGWKEEVDIRLEGLFGVPRQRTSRSPSIHGSPPSSPVIAFPPTQPLGESALAAAYARPTETGTITSPESPTLLLSPGKSILLHSDEEQDLELDQQQHPPMPPASQTPRSPSDDEDEMDENDAGVLELGEPFRWRGGSRAEGNLPWKRSAGGDREGKRIRAEGSFARGWY</sequence>
<proteinExistence type="predicted"/>
<feature type="compositionally biased region" description="Polar residues" evidence="1">
    <location>
        <begin position="61"/>
        <end position="71"/>
    </location>
</feature>
<protein>
    <submittedName>
        <fullName evidence="2">Uncharacterized protein</fullName>
    </submittedName>
</protein>
<feature type="compositionally biased region" description="Low complexity" evidence="1">
    <location>
        <begin position="41"/>
        <end position="59"/>
    </location>
</feature>
<feature type="compositionally biased region" description="Basic and acidic residues" evidence="1">
    <location>
        <begin position="520"/>
        <end position="531"/>
    </location>
</feature>
<keyword evidence="3" id="KW-1185">Reference proteome</keyword>
<feature type="compositionally biased region" description="Low complexity" evidence="1">
    <location>
        <begin position="207"/>
        <end position="236"/>
    </location>
</feature>
<feature type="region of interest" description="Disordered" evidence="1">
    <location>
        <begin position="1"/>
        <end position="247"/>
    </location>
</feature>
<feature type="compositionally biased region" description="Basic and acidic residues" evidence="1">
    <location>
        <begin position="101"/>
        <end position="113"/>
    </location>
</feature>
<feature type="region of interest" description="Disordered" evidence="1">
    <location>
        <begin position="389"/>
        <end position="415"/>
    </location>
</feature>
<feature type="compositionally biased region" description="Low complexity" evidence="1">
    <location>
        <begin position="179"/>
        <end position="189"/>
    </location>
</feature>
<organism evidence="2 3">
    <name type="scientific">Saitozyma podzolica</name>
    <dbReference type="NCBI Taxonomy" id="1890683"/>
    <lineage>
        <taxon>Eukaryota</taxon>
        <taxon>Fungi</taxon>
        <taxon>Dikarya</taxon>
        <taxon>Basidiomycota</taxon>
        <taxon>Agaricomycotina</taxon>
        <taxon>Tremellomycetes</taxon>
        <taxon>Tremellales</taxon>
        <taxon>Trimorphomycetaceae</taxon>
        <taxon>Saitozyma</taxon>
    </lineage>
</organism>
<feature type="region of interest" description="Disordered" evidence="1">
    <location>
        <begin position="460"/>
        <end position="540"/>
    </location>
</feature>
<gene>
    <name evidence="2" type="ORF">EHS25_001632</name>
</gene>
<dbReference type="STRING" id="1890683.A0A427YGT6"/>
<evidence type="ECO:0000256" key="1">
    <source>
        <dbReference type="SAM" id="MobiDB-lite"/>
    </source>
</evidence>
<reference evidence="2 3" key="1">
    <citation type="submission" date="2018-11" db="EMBL/GenBank/DDBJ databases">
        <title>Genome sequence of Saitozyma podzolica DSM 27192.</title>
        <authorList>
            <person name="Aliyu H."/>
            <person name="Gorte O."/>
            <person name="Ochsenreither K."/>
        </authorList>
    </citation>
    <scope>NUCLEOTIDE SEQUENCE [LARGE SCALE GENOMIC DNA]</scope>
    <source>
        <strain evidence="2 3">DSM 27192</strain>
    </source>
</reference>